<organism evidence="1 2">
    <name type="scientific">Entomophthora muscae</name>
    <dbReference type="NCBI Taxonomy" id="34485"/>
    <lineage>
        <taxon>Eukaryota</taxon>
        <taxon>Fungi</taxon>
        <taxon>Fungi incertae sedis</taxon>
        <taxon>Zoopagomycota</taxon>
        <taxon>Entomophthoromycotina</taxon>
        <taxon>Entomophthoromycetes</taxon>
        <taxon>Entomophthorales</taxon>
        <taxon>Entomophthoraceae</taxon>
        <taxon>Entomophthora</taxon>
    </lineage>
</organism>
<dbReference type="EMBL" id="QTSX02002412">
    <property type="protein sequence ID" value="KAJ9075611.1"/>
    <property type="molecule type" value="Genomic_DNA"/>
</dbReference>
<name>A0ACC2TMM3_9FUNG</name>
<comment type="caution">
    <text evidence="1">The sequence shown here is derived from an EMBL/GenBank/DDBJ whole genome shotgun (WGS) entry which is preliminary data.</text>
</comment>
<reference evidence="1" key="1">
    <citation type="submission" date="2022-04" db="EMBL/GenBank/DDBJ databases">
        <title>Genome of the entomopathogenic fungus Entomophthora muscae.</title>
        <authorList>
            <person name="Elya C."/>
            <person name="Lovett B.R."/>
            <person name="Lee E."/>
            <person name="Macias A.M."/>
            <person name="Hajek A.E."/>
            <person name="De Bivort B.L."/>
            <person name="Kasson M.T."/>
            <person name="De Fine Licht H.H."/>
            <person name="Stajich J.E."/>
        </authorList>
    </citation>
    <scope>NUCLEOTIDE SEQUENCE</scope>
    <source>
        <strain evidence="1">Berkeley</strain>
    </source>
</reference>
<keyword evidence="2" id="KW-1185">Reference proteome</keyword>
<protein>
    <submittedName>
        <fullName evidence="1">Uncharacterized protein</fullName>
    </submittedName>
</protein>
<dbReference type="Proteomes" id="UP001165960">
    <property type="component" value="Unassembled WGS sequence"/>
</dbReference>
<evidence type="ECO:0000313" key="2">
    <source>
        <dbReference type="Proteomes" id="UP001165960"/>
    </source>
</evidence>
<accession>A0ACC2TMM3</accession>
<evidence type="ECO:0000313" key="1">
    <source>
        <dbReference type="EMBL" id="KAJ9075611.1"/>
    </source>
</evidence>
<gene>
    <name evidence="1" type="ORF">DSO57_1034266</name>
</gene>
<proteinExistence type="predicted"/>
<sequence>MHFVRRLNQPKPCQQIKLPITQEQTAPIANHILAALPETFINNPYHPNSSSLINDSCLSPHALNQVHTPLQHKFPNPFARLPMQPPSSSPQREHISPQNPNPKANPTSRTGKDRTSKNQNPTLGKTEYIPHPV</sequence>